<keyword evidence="1" id="KW-0732">Signal</keyword>
<name>A0A1M6SEX0_9FIRM</name>
<dbReference type="STRING" id="1121421.SAMN02745123_01850"/>
<dbReference type="RefSeq" id="WP_072913413.1">
    <property type="nucleotide sequence ID" value="NZ_FRAR01000013.1"/>
</dbReference>
<dbReference type="OrthoDB" id="1957331at2"/>
<dbReference type="InterPro" id="IPR046720">
    <property type="entry name" value="DUF6612"/>
</dbReference>
<evidence type="ECO:0000256" key="1">
    <source>
        <dbReference type="SAM" id="SignalP"/>
    </source>
</evidence>
<evidence type="ECO:0000313" key="3">
    <source>
        <dbReference type="Proteomes" id="UP000183997"/>
    </source>
</evidence>
<feature type="chain" id="PRO_5013178252" description="S-layer homology domain-containing protein" evidence="1">
    <location>
        <begin position="26"/>
        <end position="441"/>
    </location>
</feature>
<dbReference type="AlphaFoldDB" id="A0A1M6SEX0"/>
<organism evidence="2 3">
    <name type="scientific">Desulforamulus aeronauticus DSM 10349</name>
    <dbReference type="NCBI Taxonomy" id="1121421"/>
    <lineage>
        <taxon>Bacteria</taxon>
        <taxon>Bacillati</taxon>
        <taxon>Bacillota</taxon>
        <taxon>Clostridia</taxon>
        <taxon>Eubacteriales</taxon>
        <taxon>Peptococcaceae</taxon>
        <taxon>Desulforamulus</taxon>
    </lineage>
</organism>
<accession>A0A1M6SEX0</accession>
<dbReference type="Pfam" id="PF20316">
    <property type="entry name" value="DUF6612"/>
    <property type="match status" value="1"/>
</dbReference>
<dbReference type="EMBL" id="FRAR01000013">
    <property type="protein sequence ID" value="SHK43271.1"/>
    <property type="molecule type" value="Genomic_DNA"/>
</dbReference>
<feature type="signal peptide" evidence="1">
    <location>
        <begin position="1"/>
        <end position="25"/>
    </location>
</feature>
<evidence type="ECO:0008006" key="4">
    <source>
        <dbReference type="Google" id="ProtNLM"/>
    </source>
</evidence>
<protein>
    <recommendedName>
        <fullName evidence="4">S-layer homology domain-containing protein</fullName>
    </recommendedName>
</protein>
<dbReference type="Proteomes" id="UP000183997">
    <property type="component" value="Unassembled WGS sequence"/>
</dbReference>
<gene>
    <name evidence="2" type="ORF">SAMN02745123_01850</name>
</gene>
<sequence length="441" mass="48460">MFKRNFVLVLSLAFLVSLFTSTAFAGEMQKSLLEKVQQPEKQLTKAEFVALLAQAAELPTPGKSVTLPSEVPADAWYAADLKAALAAGIYNGATPEQGLTKAQAVTFISRVLGTPNEEAPGVAAPESAKNHWSYVPYSWLLKDGIVNTAFNLEEGLTGVEGASLLETTFGTVKEAKAIAEQSQAAQLEIKTLRTNGDISMNIKANPAVPAQDIPANLGMKATFAQEVNYDQGFFQKFSMTMTGLPVPPVEVEQYIVNQGLYMKMPNPQTGQAEWLKMPAGALPDITEMLKQQSKFMQLPKELDQYFHYRLVGEEKIGDKAYHKLSFYGHVPDLSQFMKLIGGQMGITPEVMKNLEQSGQLIKGLHVTGTMLIEKDSNLLEKQNMNMFITMADQFEGQPIPFKSFSGNFNFTFKDYGSQIEIILPAEAEKAPELPVPTTQLN</sequence>
<dbReference type="Gene3D" id="2.50.20.20">
    <property type="match status" value="1"/>
</dbReference>
<proteinExistence type="predicted"/>
<reference evidence="3" key="1">
    <citation type="submission" date="2016-11" db="EMBL/GenBank/DDBJ databases">
        <authorList>
            <person name="Varghese N."/>
            <person name="Submissions S."/>
        </authorList>
    </citation>
    <scope>NUCLEOTIDE SEQUENCE [LARGE SCALE GENOMIC DNA]</scope>
    <source>
        <strain evidence="3">DSM 10349</strain>
    </source>
</reference>
<evidence type="ECO:0000313" key="2">
    <source>
        <dbReference type="EMBL" id="SHK43271.1"/>
    </source>
</evidence>
<keyword evidence="3" id="KW-1185">Reference proteome</keyword>